<accession>A0A5M6I796</accession>
<dbReference type="OrthoDB" id="8237719at2"/>
<dbReference type="Proteomes" id="UP000323886">
    <property type="component" value="Unassembled WGS sequence"/>
</dbReference>
<evidence type="ECO:0000256" key="1">
    <source>
        <dbReference type="SAM" id="SignalP"/>
    </source>
</evidence>
<keyword evidence="3" id="KW-1185">Reference proteome</keyword>
<evidence type="ECO:0000313" key="3">
    <source>
        <dbReference type="Proteomes" id="UP000323886"/>
    </source>
</evidence>
<dbReference type="EMBL" id="VWPL01000001">
    <property type="protein sequence ID" value="KAA5603688.1"/>
    <property type="molecule type" value="Genomic_DNA"/>
</dbReference>
<organism evidence="2 3">
    <name type="scientific">Blastochloris sulfoviridis</name>
    <dbReference type="NCBI Taxonomy" id="50712"/>
    <lineage>
        <taxon>Bacteria</taxon>
        <taxon>Pseudomonadati</taxon>
        <taxon>Pseudomonadota</taxon>
        <taxon>Alphaproteobacteria</taxon>
        <taxon>Hyphomicrobiales</taxon>
        <taxon>Blastochloridaceae</taxon>
        <taxon>Blastochloris</taxon>
    </lineage>
</organism>
<keyword evidence="1" id="KW-0732">Signal</keyword>
<sequence length="119" mass="12370">MIEAVAALALVTVSLAAIGSLVASAATSTRTLEQHVALVETARLVAATALGRADLARSDLGGEVGRYRWRIDTSPYFGGGSQHVANSPWAPQRVVLRVRAPSGAVLAVETVRLVARPGQ</sequence>
<reference evidence="2 3" key="1">
    <citation type="submission" date="2019-09" db="EMBL/GenBank/DDBJ databases">
        <title>Draft Whole-Genome sequence of Blastochloris sulfoviridis DSM 729.</title>
        <authorList>
            <person name="Meyer T.E."/>
            <person name="Kyndt J.A."/>
        </authorList>
    </citation>
    <scope>NUCLEOTIDE SEQUENCE [LARGE SCALE GENOMIC DNA]</scope>
    <source>
        <strain evidence="2 3">DSM 729</strain>
    </source>
</reference>
<dbReference type="RefSeq" id="WP_150095794.1">
    <property type="nucleotide sequence ID" value="NZ_VWPL01000001.1"/>
</dbReference>
<gene>
    <name evidence="2" type="ORF">F1193_00955</name>
</gene>
<proteinExistence type="predicted"/>
<feature type="signal peptide" evidence="1">
    <location>
        <begin position="1"/>
        <end position="25"/>
    </location>
</feature>
<evidence type="ECO:0000313" key="2">
    <source>
        <dbReference type="EMBL" id="KAA5603688.1"/>
    </source>
</evidence>
<name>A0A5M6I796_9HYPH</name>
<dbReference type="AlphaFoldDB" id="A0A5M6I796"/>
<comment type="caution">
    <text evidence="2">The sequence shown here is derived from an EMBL/GenBank/DDBJ whole genome shotgun (WGS) entry which is preliminary data.</text>
</comment>
<protein>
    <submittedName>
        <fullName evidence="2">General secretion pathway protein GspI</fullName>
    </submittedName>
</protein>
<feature type="chain" id="PRO_5024278244" evidence="1">
    <location>
        <begin position="26"/>
        <end position="119"/>
    </location>
</feature>